<dbReference type="InterPro" id="IPR003439">
    <property type="entry name" value="ABC_transporter-like_ATP-bd"/>
</dbReference>
<evidence type="ECO:0000313" key="11">
    <source>
        <dbReference type="Proteomes" id="UP000282423"/>
    </source>
</evidence>
<dbReference type="Proteomes" id="UP000282423">
    <property type="component" value="Unassembled WGS sequence"/>
</dbReference>
<dbReference type="InterPro" id="IPR003593">
    <property type="entry name" value="AAA+_ATPase"/>
</dbReference>
<dbReference type="PROSITE" id="PS00211">
    <property type="entry name" value="ABC_TRANSPORTER_1"/>
    <property type="match status" value="1"/>
</dbReference>
<evidence type="ECO:0000256" key="7">
    <source>
        <dbReference type="SAM" id="Phobius"/>
    </source>
</evidence>
<dbReference type="GO" id="GO:0005886">
    <property type="term" value="C:plasma membrane"/>
    <property type="evidence" value="ECO:0007669"/>
    <property type="project" value="UniProtKB-SubCell"/>
</dbReference>
<evidence type="ECO:0000256" key="2">
    <source>
        <dbReference type="ARBA" id="ARBA00022692"/>
    </source>
</evidence>
<feature type="transmembrane region" description="Helical" evidence="7">
    <location>
        <begin position="276"/>
        <end position="297"/>
    </location>
</feature>
<keyword evidence="2 7" id="KW-0812">Transmembrane</keyword>
<dbReference type="PANTHER" id="PTHR43394:SF1">
    <property type="entry name" value="ATP-BINDING CASSETTE SUB-FAMILY B MEMBER 10, MITOCHONDRIAL"/>
    <property type="match status" value="1"/>
</dbReference>
<evidence type="ECO:0000256" key="1">
    <source>
        <dbReference type="ARBA" id="ARBA00004651"/>
    </source>
</evidence>
<dbReference type="SUPFAM" id="SSF52540">
    <property type="entry name" value="P-loop containing nucleoside triphosphate hydrolases"/>
    <property type="match status" value="1"/>
</dbReference>
<dbReference type="InterPro" id="IPR036640">
    <property type="entry name" value="ABC1_TM_sf"/>
</dbReference>
<dbReference type="CDD" id="cd03251">
    <property type="entry name" value="ABCC_MsbA"/>
    <property type="match status" value="1"/>
</dbReference>
<dbReference type="FunFam" id="3.40.50.300:FF:000218">
    <property type="entry name" value="Multidrug ABC transporter ATP-binding protein"/>
    <property type="match status" value="1"/>
</dbReference>
<dbReference type="CDD" id="cd18552">
    <property type="entry name" value="ABC_6TM_MsbA_like"/>
    <property type="match status" value="1"/>
</dbReference>
<proteinExistence type="predicted"/>
<keyword evidence="11" id="KW-1185">Reference proteome</keyword>
<keyword evidence="3" id="KW-0547">Nucleotide-binding</keyword>
<dbReference type="PROSITE" id="PS50893">
    <property type="entry name" value="ABC_TRANSPORTER_2"/>
    <property type="match status" value="1"/>
</dbReference>
<dbReference type="InterPro" id="IPR039421">
    <property type="entry name" value="Type_1_exporter"/>
</dbReference>
<name>A0A420VTU9_9SPHI</name>
<dbReference type="Gene3D" id="3.40.50.300">
    <property type="entry name" value="P-loop containing nucleotide triphosphate hydrolases"/>
    <property type="match status" value="1"/>
</dbReference>
<evidence type="ECO:0000259" key="9">
    <source>
        <dbReference type="PROSITE" id="PS50929"/>
    </source>
</evidence>
<dbReference type="Pfam" id="PF00005">
    <property type="entry name" value="ABC_tran"/>
    <property type="match status" value="1"/>
</dbReference>
<dbReference type="Pfam" id="PF00664">
    <property type="entry name" value="ABC_membrane"/>
    <property type="match status" value="1"/>
</dbReference>
<dbReference type="OrthoDB" id="9760358at2"/>
<dbReference type="InterPro" id="IPR027417">
    <property type="entry name" value="P-loop_NTPase"/>
</dbReference>
<dbReference type="PANTHER" id="PTHR43394">
    <property type="entry name" value="ATP-DEPENDENT PERMEASE MDL1, MITOCHONDRIAL"/>
    <property type="match status" value="1"/>
</dbReference>
<organism evidence="10 11">
    <name type="scientific">Sphingobacterium puteale</name>
    <dbReference type="NCBI Taxonomy" id="2420510"/>
    <lineage>
        <taxon>Bacteria</taxon>
        <taxon>Pseudomonadati</taxon>
        <taxon>Bacteroidota</taxon>
        <taxon>Sphingobacteriia</taxon>
        <taxon>Sphingobacteriales</taxon>
        <taxon>Sphingobacteriaceae</taxon>
        <taxon>Sphingobacterium</taxon>
    </lineage>
</organism>
<dbReference type="RefSeq" id="WP_121125927.1">
    <property type="nucleotide sequence ID" value="NZ_CP158959.1"/>
</dbReference>
<evidence type="ECO:0000313" key="10">
    <source>
        <dbReference type="EMBL" id="RKO69771.1"/>
    </source>
</evidence>
<dbReference type="GO" id="GO:0016887">
    <property type="term" value="F:ATP hydrolysis activity"/>
    <property type="evidence" value="ECO:0007669"/>
    <property type="project" value="InterPro"/>
</dbReference>
<evidence type="ECO:0000256" key="3">
    <source>
        <dbReference type="ARBA" id="ARBA00022741"/>
    </source>
</evidence>
<dbReference type="GO" id="GO:0015421">
    <property type="term" value="F:ABC-type oligopeptide transporter activity"/>
    <property type="evidence" value="ECO:0007669"/>
    <property type="project" value="TreeGrafter"/>
</dbReference>
<evidence type="ECO:0000256" key="4">
    <source>
        <dbReference type="ARBA" id="ARBA00022840"/>
    </source>
</evidence>
<dbReference type="Gene3D" id="1.20.1560.10">
    <property type="entry name" value="ABC transporter type 1, transmembrane domain"/>
    <property type="match status" value="1"/>
</dbReference>
<gene>
    <name evidence="10" type="ORF">D7322_19560</name>
</gene>
<dbReference type="InterPro" id="IPR017871">
    <property type="entry name" value="ABC_transporter-like_CS"/>
</dbReference>
<dbReference type="SMART" id="SM00382">
    <property type="entry name" value="AAA"/>
    <property type="match status" value="1"/>
</dbReference>
<dbReference type="InterPro" id="IPR011527">
    <property type="entry name" value="ABC1_TM_dom"/>
</dbReference>
<keyword evidence="6 7" id="KW-0472">Membrane</keyword>
<comment type="caution">
    <text evidence="10">The sequence shown here is derived from an EMBL/GenBank/DDBJ whole genome shotgun (WGS) entry which is preliminary data.</text>
</comment>
<protein>
    <submittedName>
        <fullName evidence="10">ABC transporter ATP-binding protein</fullName>
    </submittedName>
</protein>
<feature type="domain" description="ABC transmembrane type-1" evidence="9">
    <location>
        <begin position="22"/>
        <end position="334"/>
    </location>
</feature>
<dbReference type="PROSITE" id="PS50929">
    <property type="entry name" value="ABC_TM1F"/>
    <property type="match status" value="1"/>
</dbReference>
<feature type="transmembrane region" description="Helical" evidence="7">
    <location>
        <begin position="175"/>
        <end position="208"/>
    </location>
</feature>
<comment type="subcellular location">
    <subcellularLocation>
        <location evidence="1">Cell membrane</location>
        <topology evidence="1">Multi-pass membrane protein</topology>
    </subcellularLocation>
</comment>
<evidence type="ECO:0000256" key="6">
    <source>
        <dbReference type="ARBA" id="ARBA00023136"/>
    </source>
</evidence>
<feature type="transmembrane region" description="Helical" evidence="7">
    <location>
        <begin position="85"/>
        <end position="107"/>
    </location>
</feature>
<accession>A0A420VTU9</accession>
<dbReference type="GO" id="GO:0005524">
    <property type="term" value="F:ATP binding"/>
    <property type="evidence" value="ECO:0007669"/>
    <property type="project" value="UniProtKB-KW"/>
</dbReference>
<keyword evidence="4 10" id="KW-0067">ATP-binding</keyword>
<evidence type="ECO:0000259" key="8">
    <source>
        <dbReference type="PROSITE" id="PS50893"/>
    </source>
</evidence>
<dbReference type="AlphaFoldDB" id="A0A420VTU9"/>
<evidence type="ECO:0000256" key="5">
    <source>
        <dbReference type="ARBA" id="ARBA00022989"/>
    </source>
</evidence>
<keyword evidence="5 7" id="KW-1133">Transmembrane helix</keyword>
<dbReference type="EMBL" id="RBWS01000016">
    <property type="protein sequence ID" value="RKO69771.1"/>
    <property type="molecule type" value="Genomic_DNA"/>
</dbReference>
<feature type="domain" description="ABC transporter" evidence="8">
    <location>
        <begin position="368"/>
        <end position="602"/>
    </location>
</feature>
<reference evidence="10 11" key="1">
    <citation type="submission" date="2018-10" db="EMBL/GenBank/DDBJ databases">
        <title>Sphingobacterium sp. M05W1-28.</title>
        <authorList>
            <person name="Cai H."/>
        </authorList>
    </citation>
    <scope>NUCLEOTIDE SEQUENCE [LARGE SCALE GENOMIC DNA]</scope>
    <source>
        <strain evidence="10 11">M05W1-28</strain>
    </source>
</reference>
<dbReference type="SUPFAM" id="SSF90123">
    <property type="entry name" value="ABC transporter transmembrane region"/>
    <property type="match status" value="1"/>
</dbReference>
<feature type="transmembrane region" description="Helical" evidence="7">
    <location>
        <begin position="21"/>
        <end position="43"/>
    </location>
</feature>
<sequence length="607" mass="67480">MKTYFRLLSFAKPIEKFAIPYVICTLIAVVFSTLNLALLAPLLHTLFNTGEATVETVKPETYTDILAWFNYYASIANDQLGAYGALKYVCIVIVISVFISNLFRYFCQRIMENFRIHTLLKLRRAVFDNVMDLHVGYFTGQRKGDIVSKVASDVQVVQYSVTGTLQVVFKEPLQLIAYIVMLFNISARLTFFSLLVIPISAFFIARIVKNLKSQARSAQESYGNMISYLDEALSGVKIIKAFNAVSFIKNRFHNENERYANIGRAMAKRQQMSSPVSELLGVIMVAIILLYGGHLVLSGDQSLTAPAFIAYIAIFSQVMRPAKALTDAFSGIHNGLAAGERVLELVDERSEVTDKPNAKKVDSFKQNIVFKDVNFAYTKDKKILQGIDLTIEKGKVVALVGPSGGGKSTLVDLIPRFMDVTDGQILFDGVDLRELDQDSLRNMIGVVNQESILFNDTIFNNIAFANLSASQEEIEAAAKIANAHEFILKTDHGYQTNIGDRGGKLSGGQRQRICIARAVLKNPPIMLLDEATSALDTESEKLVQDSLYKLMDNRTTVVIAHRLSTIQSADKIVVIEAGKIVEAGSHSELLQRDGLYKKLIEMQQFTD</sequence>